<evidence type="ECO:0000313" key="4">
    <source>
        <dbReference type="Proteomes" id="UP001218364"/>
    </source>
</evidence>
<dbReference type="EMBL" id="JARCJK010000001">
    <property type="protein sequence ID" value="MDE4164860.1"/>
    <property type="molecule type" value="Genomic_DNA"/>
</dbReference>
<evidence type="ECO:0000313" key="3">
    <source>
        <dbReference type="Proteomes" id="UP000092565"/>
    </source>
</evidence>
<sequence>MRFIEWQKVFNMSYAQVSTIATHAPASTRSVNVLVGQRGVKEAKTEDFASHVAPQSPDAEAIDAIFANYDLSDISPQEIDQMADELVAAGFDDMKFIMMLTTKGAAFQAHLQEDFAQSGYEVSRGNSNANMDLIEVTRDQLKMSKAFGQPTQALESFLDDIEDIAAEQAAPPRAPIALVRGGDLGTLVLSQADRI</sequence>
<proteinExistence type="predicted"/>
<reference evidence="2 4" key="2">
    <citation type="submission" date="2023-02" db="EMBL/GenBank/DDBJ databases">
        <title>Population genomics of bacteria associated with diatom.</title>
        <authorList>
            <person name="Xie J."/>
            <person name="Wang H."/>
        </authorList>
    </citation>
    <scope>NUCLEOTIDE SEQUENCE [LARGE SCALE GENOMIC DNA]</scope>
    <source>
        <strain evidence="2 4">PT47_8</strain>
    </source>
</reference>
<protein>
    <submittedName>
        <fullName evidence="1">Uncharacterized protein</fullName>
    </submittedName>
</protein>
<accession>A0A1B0ZM87</accession>
<dbReference type="EMBL" id="CP015124">
    <property type="protein sequence ID" value="ANP35286.1"/>
    <property type="molecule type" value="Genomic_DNA"/>
</dbReference>
<dbReference type="Proteomes" id="UP000092565">
    <property type="component" value="Chromosome"/>
</dbReference>
<dbReference type="RefSeq" id="WP_065270428.1">
    <property type="nucleotide sequence ID" value="NZ_JARCIZ010000020.1"/>
</dbReference>
<dbReference type="AlphaFoldDB" id="A0A1B0ZM87"/>
<organism evidence="1 3">
    <name type="scientific">Phaeobacter gallaeciensis</name>
    <dbReference type="NCBI Taxonomy" id="60890"/>
    <lineage>
        <taxon>Bacteria</taxon>
        <taxon>Pseudomonadati</taxon>
        <taxon>Pseudomonadota</taxon>
        <taxon>Alphaproteobacteria</taxon>
        <taxon>Rhodobacterales</taxon>
        <taxon>Roseobacteraceae</taxon>
        <taxon>Phaeobacter</taxon>
    </lineage>
</organism>
<reference evidence="1 3" key="1">
    <citation type="submission" date="2016-04" db="EMBL/GenBank/DDBJ databases">
        <authorList>
            <person name="Evans L.H."/>
            <person name="Alamgir A."/>
            <person name="Owens N."/>
            <person name="Weber N.D."/>
            <person name="Virtaneva K."/>
            <person name="Barbian K."/>
            <person name="Babar A."/>
            <person name="Rosenke K."/>
        </authorList>
    </citation>
    <scope>NUCLEOTIDE SEQUENCE [LARGE SCALE GENOMIC DNA]</scope>
    <source>
        <strain evidence="1 3">JL2886</strain>
    </source>
</reference>
<gene>
    <name evidence="1" type="ORF">JL2886_00353</name>
    <name evidence="2" type="ORF">PXK24_04095</name>
</gene>
<evidence type="ECO:0000313" key="1">
    <source>
        <dbReference type="EMBL" id="ANP35286.1"/>
    </source>
</evidence>
<evidence type="ECO:0000313" key="2">
    <source>
        <dbReference type="EMBL" id="MDE4164860.1"/>
    </source>
</evidence>
<name>A0A1B0ZM87_9RHOB</name>
<dbReference type="Proteomes" id="UP001218364">
    <property type="component" value="Unassembled WGS sequence"/>
</dbReference>
<keyword evidence="3" id="KW-1185">Reference proteome</keyword>